<sequence>MHHRTPPDLAESAWRAVRACAFDVVHLAARSGRASLRVQGVQLLAQRIGTSRASAPWAFIRLSMRRGAAPAEVTFVSSLPEERDHGG</sequence>
<evidence type="ECO:0000313" key="2">
    <source>
        <dbReference type="Proteomes" id="UP000678374"/>
    </source>
</evidence>
<name>A0A941BM50_9BURK</name>
<protein>
    <submittedName>
        <fullName evidence="1">Uncharacterized protein</fullName>
    </submittedName>
</protein>
<dbReference type="Proteomes" id="UP000678374">
    <property type="component" value="Unassembled WGS sequence"/>
</dbReference>
<dbReference type="RefSeq" id="WP_210803118.1">
    <property type="nucleotide sequence ID" value="NZ_JAGQDE010000014.1"/>
</dbReference>
<dbReference type="EMBL" id="JAGQDE010000014">
    <property type="protein sequence ID" value="MBQ0960449.1"/>
    <property type="molecule type" value="Genomic_DNA"/>
</dbReference>
<gene>
    <name evidence="1" type="ORF">KAK06_15965</name>
</gene>
<dbReference type="AlphaFoldDB" id="A0A941BM50"/>
<organism evidence="1 2">
    <name type="scientific">Ideonella aquatica</name>
    <dbReference type="NCBI Taxonomy" id="2824119"/>
    <lineage>
        <taxon>Bacteria</taxon>
        <taxon>Pseudomonadati</taxon>
        <taxon>Pseudomonadota</taxon>
        <taxon>Betaproteobacteria</taxon>
        <taxon>Burkholderiales</taxon>
        <taxon>Sphaerotilaceae</taxon>
        <taxon>Ideonella</taxon>
    </lineage>
</organism>
<evidence type="ECO:0000313" key="1">
    <source>
        <dbReference type="EMBL" id="MBQ0960449.1"/>
    </source>
</evidence>
<keyword evidence="2" id="KW-1185">Reference proteome</keyword>
<proteinExistence type="predicted"/>
<reference evidence="1" key="1">
    <citation type="submission" date="2021-04" db="EMBL/GenBank/DDBJ databases">
        <title>The genome sequence of Ideonella sp. 4Y11.</title>
        <authorList>
            <person name="Liu Y."/>
        </authorList>
    </citation>
    <scope>NUCLEOTIDE SEQUENCE</scope>
    <source>
        <strain evidence="1">4Y11</strain>
    </source>
</reference>
<comment type="caution">
    <text evidence="1">The sequence shown here is derived from an EMBL/GenBank/DDBJ whole genome shotgun (WGS) entry which is preliminary data.</text>
</comment>
<accession>A0A941BM50</accession>